<dbReference type="PANTHER" id="PTHR21663:SF0">
    <property type="entry name" value="HEAT REPEAT-CONTAINING PROTEIN 5B"/>
    <property type="match status" value="1"/>
</dbReference>
<protein>
    <submittedName>
        <fullName evidence="1">Uncharacterized protein</fullName>
    </submittedName>
</protein>
<feature type="non-terminal residue" evidence="1">
    <location>
        <position position="92"/>
    </location>
</feature>
<gene>
    <name evidence="1" type="ORF">ONB1V03_LOCUS22630</name>
</gene>
<dbReference type="GO" id="GO:0030139">
    <property type="term" value="C:endocytic vesicle"/>
    <property type="evidence" value="ECO:0007669"/>
    <property type="project" value="TreeGrafter"/>
</dbReference>
<dbReference type="OrthoDB" id="192608at2759"/>
<sequence length="92" mass="10441">MNRDSDEPKPDEITTLLAVGIFIIKAPSDVVQVPNLQYPAINLLKQSLQSDKKVVRFEVQLKCIQTIRAIFEHSNSKVSVPYIHILAPRMIE</sequence>
<dbReference type="GO" id="GO:0008104">
    <property type="term" value="P:intracellular protein localization"/>
    <property type="evidence" value="ECO:0007669"/>
    <property type="project" value="TreeGrafter"/>
</dbReference>
<accession>A0A7R9MUR6</accession>
<organism evidence="1">
    <name type="scientific">Oppiella nova</name>
    <dbReference type="NCBI Taxonomy" id="334625"/>
    <lineage>
        <taxon>Eukaryota</taxon>
        <taxon>Metazoa</taxon>
        <taxon>Ecdysozoa</taxon>
        <taxon>Arthropoda</taxon>
        <taxon>Chelicerata</taxon>
        <taxon>Arachnida</taxon>
        <taxon>Acari</taxon>
        <taxon>Acariformes</taxon>
        <taxon>Sarcoptiformes</taxon>
        <taxon>Oribatida</taxon>
        <taxon>Brachypylina</taxon>
        <taxon>Oppioidea</taxon>
        <taxon>Oppiidae</taxon>
        <taxon>Oppiella</taxon>
    </lineage>
</organism>
<dbReference type="GO" id="GO:0005829">
    <property type="term" value="C:cytosol"/>
    <property type="evidence" value="ECO:0007669"/>
    <property type="project" value="GOC"/>
</dbReference>
<dbReference type="GO" id="GO:0006897">
    <property type="term" value="P:endocytosis"/>
    <property type="evidence" value="ECO:0007669"/>
    <property type="project" value="TreeGrafter"/>
</dbReference>
<name>A0A7R9MUR6_9ACAR</name>
<dbReference type="GO" id="GO:0042147">
    <property type="term" value="P:retrograde transport, endosome to Golgi"/>
    <property type="evidence" value="ECO:0007669"/>
    <property type="project" value="TreeGrafter"/>
</dbReference>
<dbReference type="Proteomes" id="UP000728032">
    <property type="component" value="Unassembled WGS sequence"/>
</dbReference>
<evidence type="ECO:0000313" key="2">
    <source>
        <dbReference type="Proteomes" id="UP000728032"/>
    </source>
</evidence>
<dbReference type="PANTHER" id="PTHR21663">
    <property type="entry name" value="HYPOTHETICAL HEAT DOMAIN-CONTAINING"/>
    <property type="match status" value="1"/>
</dbReference>
<keyword evidence="2" id="KW-1185">Reference proteome</keyword>
<dbReference type="InterPro" id="IPR040108">
    <property type="entry name" value="Laa1/Sip1/HEATR5"/>
</dbReference>
<proteinExistence type="predicted"/>
<evidence type="ECO:0000313" key="1">
    <source>
        <dbReference type="EMBL" id="CAD7666082.1"/>
    </source>
</evidence>
<dbReference type="GO" id="GO:0005794">
    <property type="term" value="C:Golgi apparatus"/>
    <property type="evidence" value="ECO:0007669"/>
    <property type="project" value="TreeGrafter"/>
</dbReference>
<dbReference type="AlphaFoldDB" id="A0A7R9MUR6"/>
<reference evidence="1" key="1">
    <citation type="submission" date="2020-11" db="EMBL/GenBank/DDBJ databases">
        <authorList>
            <person name="Tran Van P."/>
        </authorList>
    </citation>
    <scope>NUCLEOTIDE SEQUENCE</scope>
</reference>
<dbReference type="EMBL" id="OC966693">
    <property type="protein sequence ID" value="CAD7666082.1"/>
    <property type="molecule type" value="Genomic_DNA"/>
</dbReference>
<dbReference type="GO" id="GO:0016020">
    <property type="term" value="C:membrane"/>
    <property type="evidence" value="ECO:0007669"/>
    <property type="project" value="TreeGrafter"/>
</dbReference>
<dbReference type="EMBL" id="CAJPVJ010051868">
    <property type="protein sequence ID" value="CAG2183209.1"/>
    <property type="molecule type" value="Genomic_DNA"/>
</dbReference>